<name>A0A1M6HIM2_9ACTN</name>
<organism evidence="2 3">
    <name type="scientific">Nocardiopsis flavescens</name>
    <dbReference type="NCBI Taxonomy" id="758803"/>
    <lineage>
        <taxon>Bacteria</taxon>
        <taxon>Bacillati</taxon>
        <taxon>Actinomycetota</taxon>
        <taxon>Actinomycetes</taxon>
        <taxon>Streptosporangiales</taxon>
        <taxon>Nocardiopsidaceae</taxon>
        <taxon>Nocardiopsis</taxon>
    </lineage>
</organism>
<gene>
    <name evidence="2" type="ORF">SAMN05421803_104193</name>
</gene>
<protein>
    <submittedName>
        <fullName evidence="2">Uncharacterized protein</fullName>
    </submittedName>
</protein>
<dbReference type="EMBL" id="FQZK01000004">
    <property type="protein sequence ID" value="SHJ22066.1"/>
    <property type="molecule type" value="Genomic_DNA"/>
</dbReference>
<sequence length="51" mass="5577">MITVCGEAELYRCENGLALGVSPVPRPRGDADAAPPREETDDAQEEPHERQ</sequence>
<feature type="region of interest" description="Disordered" evidence="1">
    <location>
        <begin position="18"/>
        <end position="51"/>
    </location>
</feature>
<accession>A0A1M6HIM2</accession>
<proteinExistence type="predicted"/>
<feature type="compositionally biased region" description="Basic and acidic residues" evidence="1">
    <location>
        <begin position="27"/>
        <end position="38"/>
    </location>
</feature>
<evidence type="ECO:0000313" key="2">
    <source>
        <dbReference type="EMBL" id="SHJ22066.1"/>
    </source>
</evidence>
<dbReference type="AlphaFoldDB" id="A0A1M6HIM2"/>
<dbReference type="Proteomes" id="UP000184452">
    <property type="component" value="Unassembled WGS sequence"/>
</dbReference>
<reference evidence="2 3" key="1">
    <citation type="submission" date="2016-11" db="EMBL/GenBank/DDBJ databases">
        <authorList>
            <person name="Jaros S."/>
            <person name="Januszkiewicz K."/>
            <person name="Wedrychowicz H."/>
        </authorList>
    </citation>
    <scope>NUCLEOTIDE SEQUENCE [LARGE SCALE GENOMIC DNA]</scope>
    <source>
        <strain evidence="2 3">CGMCC 4.5723</strain>
    </source>
</reference>
<evidence type="ECO:0000313" key="3">
    <source>
        <dbReference type="Proteomes" id="UP000184452"/>
    </source>
</evidence>
<keyword evidence="3" id="KW-1185">Reference proteome</keyword>
<evidence type="ECO:0000256" key="1">
    <source>
        <dbReference type="SAM" id="MobiDB-lite"/>
    </source>
</evidence>